<name>A0A840BGX3_9RHOO</name>
<dbReference type="Gene3D" id="1.10.10.10">
    <property type="entry name" value="Winged helix-like DNA-binding domain superfamily/Winged helix DNA-binding domain"/>
    <property type="match status" value="1"/>
</dbReference>
<dbReference type="Pfam" id="PF25583">
    <property type="entry name" value="WCX"/>
    <property type="match status" value="1"/>
</dbReference>
<organism evidence="4 5">
    <name type="scientific">Niveibacterium umoris</name>
    <dbReference type="NCBI Taxonomy" id="1193620"/>
    <lineage>
        <taxon>Bacteria</taxon>
        <taxon>Pseudomonadati</taxon>
        <taxon>Pseudomonadota</taxon>
        <taxon>Betaproteobacteria</taxon>
        <taxon>Rhodocyclales</taxon>
        <taxon>Rhodocyclaceae</taxon>
        <taxon>Niveibacterium</taxon>
    </lineage>
</organism>
<dbReference type="InterPro" id="IPR051534">
    <property type="entry name" value="CBASS_pafABC_assoc_protein"/>
</dbReference>
<dbReference type="InterPro" id="IPR026881">
    <property type="entry name" value="WYL_dom"/>
</dbReference>
<keyword evidence="1" id="KW-0805">Transcription regulation</keyword>
<feature type="domain" description="HTH deoR-type" evidence="3">
    <location>
        <begin position="3"/>
        <end position="62"/>
    </location>
</feature>
<dbReference type="PROSITE" id="PS51000">
    <property type="entry name" value="HTH_DEOR_2"/>
    <property type="match status" value="1"/>
</dbReference>
<keyword evidence="4" id="KW-0238">DNA-binding</keyword>
<dbReference type="GO" id="GO:0003700">
    <property type="term" value="F:DNA-binding transcription factor activity"/>
    <property type="evidence" value="ECO:0007669"/>
    <property type="project" value="InterPro"/>
</dbReference>
<proteinExistence type="predicted"/>
<reference evidence="4 5" key="1">
    <citation type="submission" date="2020-08" db="EMBL/GenBank/DDBJ databases">
        <title>Genomic Encyclopedia of Type Strains, Phase IV (KMG-IV): sequencing the most valuable type-strain genomes for metagenomic binning, comparative biology and taxonomic classification.</title>
        <authorList>
            <person name="Goeker M."/>
        </authorList>
    </citation>
    <scope>NUCLEOTIDE SEQUENCE [LARGE SCALE GENOMIC DNA]</scope>
    <source>
        <strain evidence="4 5">DSM 106739</strain>
    </source>
</reference>
<evidence type="ECO:0000256" key="2">
    <source>
        <dbReference type="ARBA" id="ARBA00023163"/>
    </source>
</evidence>
<dbReference type="SUPFAM" id="SSF46785">
    <property type="entry name" value="Winged helix' DNA-binding domain"/>
    <property type="match status" value="1"/>
</dbReference>
<dbReference type="InterPro" id="IPR057727">
    <property type="entry name" value="WCX_dom"/>
</dbReference>
<keyword evidence="5" id="KW-1185">Reference proteome</keyword>
<dbReference type="EMBL" id="JACIET010000001">
    <property type="protein sequence ID" value="MBB4010852.1"/>
    <property type="molecule type" value="Genomic_DNA"/>
</dbReference>
<dbReference type="AlphaFoldDB" id="A0A840BGX3"/>
<sequence length="326" mass="38177">MDRTERFYKIERLIAERRVVTRDELLAELEVSLATLKRDLEYLRSRLEAPIIWDRDAGGYRYETDPNTPSFELPGMWFSAAEIHALLSMEALLESLGPGLLTPHVQPLLTRLRAMLDREDIPLEAVNKRIRVMRSSGRRYEPRHFTPIAHAVLKRQRLMIDHRHRGRNEVTRREVSPQRLTYYRENWYLEAWCHLRNELRSFGLDAIEGVWSSTEAAKEVSEQRLKKVLDAGYGIFSGEKVEWAELRFAPERARWVSKETWHPDQEGAFDDAGYYTLRIPYSAPFELAMDVMRHLPEVEVIAPASLREEVHARLTQALQAMQTPQR</sequence>
<evidence type="ECO:0000256" key="1">
    <source>
        <dbReference type="ARBA" id="ARBA00023015"/>
    </source>
</evidence>
<evidence type="ECO:0000313" key="5">
    <source>
        <dbReference type="Proteomes" id="UP000561045"/>
    </source>
</evidence>
<gene>
    <name evidence="4" type="ORF">GGR36_000160</name>
</gene>
<dbReference type="InterPro" id="IPR001034">
    <property type="entry name" value="DeoR_HTH"/>
</dbReference>
<evidence type="ECO:0000313" key="4">
    <source>
        <dbReference type="EMBL" id="MBB4010852.1"/>
    </source>
</evidence>
<dbReference type="GO" id="GO:0003677">
    <property type="term" value="F:DNA binding"/>
    <property type="evidence" value="ECO:0007669"/>
    <property type="project" value="UniProtKB-KW"/>
</dbReference>
<keyword evidence="2" id="KW-0804">Transcription</keyword>
<protein>
    <submittedName>
        <fullName evidence="4">Putative DNA-binding transcriptional regulator YafY</fullName>
    </submittedName>
</protein>
<accession>A0A840BGX3</accession>
<dbReference type="Pfam" id="PF13280">
    <property type="entry name" value="WYL"/>
    <property type="match status" value="1"/>
</dbReference>
<comment type="caution">
    <text evidence="4">The sequence shown here is derived from an EMBL/GenBank/DDBJ whole genome shotgun (WGS) entry which is preliminary data.</text>
</comment>
<dbReference type="PANTHER" id="PTHR34580">
    <property type="match status" value="1"/>
</dbReference>
<dbReference type="RefSeq" id="WP_183630837.1">
    <property type="nucleotide sequence ID" value="NZ_BAABLE010000011.1"/>
</dbReference>
<dbReference type="InterPro" id="IPR036390">
    <property type="entry name" value="WH_DNA-bd_sf"/>
</dbReference>
<evidence type="ECO:0000259" key="3">
    <source>
        <dbReference type="PROSITE" id="PS51000"/>
    </source>
</evidence>
<dbReference type="Proteomes" id="UP000561045">
    <property type="component" value="Unassembled WGS sequence"/>
</dbReference>
<dbReference type="PROSITE" id="PS52050">
    <property type="entry name" value="WYL"/>
    <property type="match status" value="1"/>
</dbReference>
<dbReference type="PANTHER" id="PTHR34580:SF3">
    <property type="entry name" value="PROTEIN PAFB"/>
    <property type="match status" value="1"/>
</dbReference>
<dbReference type="InterPro" id="IPR036388">
    <property type="entry name" value="WH-like_DNA-bd_sf"/>
</dbReference>